<dbReference type="STRING" id="1245528.M3IKH6"/>
<feature type="non-terminal residue" evidence="2">
    <location>
        <position position="80"/>
    </location>
</feature>
<name>M3IKH6_CANMX</name>
<protein>
    <submittedName>
        <fullName evidence="2">Uncharacterized protein</fullName>
    </submittedName>
</protein>
<evidence type="ECO:0000313" key="3">
    <source>
        <dbReference type="Proteomes" id="UP000011777"/>
    </source>
</evidence>
<comment type="caution">
    <text evidence="2">The sequence shown here is derived from an EMBL/GenBank/DDBJ whole genome shotgun (WGS) entry which is preliminary data.</text>
</comment>
<dbReference type="AlphaFoldDB" id="M3IKH6"/>
<keyword evidence="1" id="KW-0732">Signal</keyword>
<feature type="signal peptide" evidence="1">
    <location>
        <begin position="1"/>
        <end position="26"/>
    </location>
</feature>
<proteinExistence type="predicted"/>
<evidence type="ECO:0000313" key="2">
    <source>
        <dbReference type="EMBL" id="EMG46911.1"/>
    </source>
</evidence>
<feature type="chain" id="PRO_5004034551" evidence="1">
    <location>
        <begin position="27"/>
        <end position="80"/>
    </location>
</feature>
<keyword evidence="3" id="KW-1185">Reference proteome</keyword>
<evidence type="ECO:0000256" key="1">
    <source>
        <dbReference type="SAM" id="SignalP"/>
    </source>
</evidence>
<gene>
    <name evidence="2" type="ORF">G210_2826</name>
</gene>
<dbReference type="HOGENOM" id="CLU_2596470_0_0_1"/>
<accession>M3IKH6</accession>
<dbReference type="Proteomes" id="UP000011777">
    <property type="component" value="Unassembled WGS sequence"/>
</dbReference>
<reference evidence="2 3" key="1">
    <citation type="submission" date="2013-02" db="EMBL/GenBank/DDBJ databases">
        <title>Genome sequence of Candida maltosa Xu316, a potential industrial strain for xylitol and ethanol production.</title>
        <authorList>
            <person name="Yu J."/>
            <person name="Wang Q."/>
            <person name="Geng X."/>
            <person name="Bao W."/>
            <person name="He P."/>
            <person name="Cai J."/>
        </authorList>
    </citation>
    <scope>NUCLEOTIDE SEQUENCE [LARGE SCALE GENOMIC DNA]</scope>
    <source>
        <strain evidence="3">Xu316</strain>
    </source>
</reference>
<dbReference type="EMBL" id="AOGT01001834">
    <property type="protein sequence ID" value="EMG46911.1"/>
    <property type="molecule type" value="Genomic_DNA"/>
</dbReference>
<organism evidence="2 3">
    <name type="scientific">Candida maltosa (strain Xu316)</name>
    <name type="common">Yeast</name>
    <dbReference type="NCBI Taxonomy" id="1245528"/>
    <lineage>
        <taxon>Eukaryota</taxon>
        <taxon>Fungi</taxon>
        <taxon>Dikarya</taxon>
        <taxon>Ascomycota</taxon>
        <taxon>Saccharomycotina</taxon>
        <taxon>Pichiomycetes</taxon>
        <taxon>Debaryomycetaceae</taxon>
        <taxon>Candida/Lodderomyces clade</taxon>
        <taxon>Candida</taxon>
    </lineage>
</organism>
<sequence>MRFSLALLTAIAAALVASAPVEPVAANNTVAVAEEVVEALIPIEPIIIEDEPAIYVVEEDNEVAKREAGFQLTKYGYFAP</sequence>